<dbReference type="Gene3D" id="1.10.150.20">
    <property type="entry name" value="5' to 3' exonuclease, C-terminal subdomain"/>
    <property type="match status" value="2"/>
</dbReference>
<dbReference type="CDD" id="cd06140">
    <property type="entry name" value="DNA_polA_I_Bacillus_like_exo"/>
    <property type="match status" value="1"/>
</dbReference>
<dbReference type="InterPro" id="IPR020045">
    <property type="entry name" value="DNA_polI_H3TH"/>
</dbReference>
<dbReference type="SUPFAM" id="SSF56672">
    <property type="entry name" value="DNA/RNA polymerases"/>
    <property type="match status" value="1"/>
</dbReference>
<comment type="caution">
    <text evidence="20">The sequence shown here is derived from an EMBL/GenBank/DDBJ whole genome shotgun (WGS) entry which is preliminary data.</text>
</comment>
<dbReference type="SMART" id="SM00474">
    <property type="entry name" value="35EXOc"/>
    <property type="match status" value="1"/>
</dbReference>
<evidence type="ECO:0000313" key="20">
    <source>
        <dbReference type="EMBL" id="NNF08336.1"/>
    </source>
</evidence>
<dbReference type="InterPro" id="IPR036279">
    <property type="entry name" value="5-3_exonuclease_C_sf"/>
</dbReference>
<dbReference type="SUPFAM" id="SSF88723">
    <property type="entry name" value="PIN domain-like"/>
    <property type="match status" value="1"/>
</dbReference>
<keyword evidence="6 16" id="KW-0235">DNA replication</keyword>
<evidence type="ECO:0000259" key="18">
    <source>
        <dbReference type="SMART" id="SM00475"/>
    </source>
</evidence>
<evidence type="ECO:0000256" key="14">
    <source>
        <dbReference type="ARBA" id="ARBA00049244"/>
    </source>
</evidence>
<keyword evidence="13 16" id="KW-0234">DNA repair</keyword>
<keyword evidence="8 16" id="KW-0227">DNA damage</keyword>
<keyword evidence="10" id="KW-0269">Exonuclease</keyword>
<dbReference type="InterPro" id="IPR029060">
    <property type="entry name" value="PIN-like_dom_sf"/>
</dbReference>
<dbReference type="InterPro" id="IPR012337">
    <property type="entry name" value="RNaseH-like_sf"/>
</dbReference>
<dbReference type="FunFam" id="1.20.1060.10:FF:000001">
    <property type="entry name" value="DNA polymerase I"/>
    <property type="match status" value="1"/>
</dbReference>
<dbReference type="InterPro" id="IPR043502">
    <property type="entry name" value="DNA/RNA_pol_sf"/>
</dbReference>
<dbReference type="InterPro" id="IPR018320">
    <property type="entry name" value="DNA_polymerase_1"/>
</dbReference>
<comment type="catalytic activity">
    <reaction evidence="14 16">
        <text>DNA(n) + a 2'-deoxyribonucleoside 5'-triphosphate = DNA(n+1) + diphosphate</text>
        <dbReference type="Rhea" id="RHEA:22508"/>
        <dbReference type="Rhea" id="RHEA-COMP:17339"/>
        <dbReference type="Rhea" id="RHEA-COMP:17340"/>
        <dbReference type="ChEBI" id="CHEBI:33019"/>
        <dbReference type="ChEBI" id="CHEBI:61560"/>
        <dbReference type="ChEBI" id="CHEBI:173112"/>
        <dbReference type="EC" id="2.7.7.7"/>
    </reaction>
</comment>
<dbReference type="Gene3D" id="3.30.70.370">
    <property type="match status" value="1"/>
</dbReference>
<name>A0A7Y2EAP7_UNCEI</name>
<dbReference type="InterPro" id="IPR019760">
    <property type="entry name" value="DNA-dir_DNA_pol_A_CS"/>
</dbReference>
<dbReference type="InterPro" id="IPR002298">
    <property type="entry name" value="DNA_polymerase_A"/>
</dbReference>
<evidence type="ECO:0000256" key="10">
    <source>
        <dbReference type="ARBA" id="ARBA00022839"/>
    </source>
</evidence>
<dbReference type="PANTHER" id="PTHR10133:SF27">
    <property type="entry name" value="DNA POLYMERASE NU"/>
    <property type="match status" value="1"/>
</dbReference>
<accession>A0A7Y2EAP7</accession>
<dbReference type="Pfam" id="PF00476">
    <property type="entry name" value="DNA_pol_A"/>
    <property type="match status" value="1"/>
</dbReference>
<dbReference type="InterPro" id="IPR020046">
    <property type="entry name" value="5-3_exonucl_a-hlix_arch_N"/>
</dbReference>
<dbReference type="CDD" id="cd09859">
    <property type="entry name" value="PIN_53EXO"/>
    <property type="match status" value="1"/>
</dbReference>
<dbReference type="GO" id="GO:0006261">
    <property type="term" value="P:DNA-templated DNA replication"/>
    <property type="evidence" value="ECO:0007669"/>
    <property type="project" value="UniProtKB-UniRule"/>
</dbReference>
<dbReference type="Pfam" id="PF22619">
    <property type="entry name" value="DNA_polI_exo1"/>
    <property type="match status" value="1"/>
</dbReference>
<dbReference type="GO" id="GO:0003677">
    <property type="term" value="F:DNA binding"/>
    <property type="evidence" value="ECO:0007669"/>
    <property type="project" value="UniProtKB-UniRule"/>
</dbReference>
<keyword evidence="4 16" id="KW-0808">Transferase</keyword>
<keyword evidence="7" id="KW-0540">Nuclease</keyword>
<keyword evidence="9" id="KW-0378">Hydrolase</keyword>
<dbReference type="SMART" id="SM00279">
    <property type="entry name" value="HhH2"/>
    <property type="match status" value="1"/>
</dbReference>
<dbReference type="PANTHER" id="PTHR10133">
    <property type="entry name" value="DNA POLYMERASE I"/>
    <property type="match status" value="1"/>
</dbReference>
<evidence type="ECO:0000256" key="6">
    <source>
        <dbReference type="ARBA" id="ARBA00022705"/>
    </source>
</evidence>
<evidence type="ECO:0000259" key="17">
    <source>
        <dbReference type="SMART" id="SM00474"/>
    </source>
</evidence>
<dbReference type="EMBL" id="JABDJR010000656">
    <property type="protein sequence ID" value="NNF08336.1"/>
    <property type="molecule type" value="Genomic_DNA"/>
</dbReference>
<dbReference type="CDD" id="cd08637">
    <property type="entry name" value="DNA_pol_A_pol_I_C"/>
    <property type="match status" value="1"/>
</dbReference>
<dbReference type="InterPro" id="IPR036397">
    <property type="entry name" value="RNaseH_sf"/>
</dbReference>
<evidence type="ECO:0000256" key="13">
    <source>
        <dbReference type="ARBA" id="ARBA00023204"/>
    </source>
</evidence>
<evidence type="ECO:0000313" key="21">
    <source>
        <dbReference type="Proteomes" id="UP000547674"/>
    </source>
</evidence>
<dbReference type="SUPFAM" id="SSF53098">
    <property type="entry name" value="Ribonuclease H-like"/>
    <property type="match status" value="1"/>
</dbReference>
<comment type="similarity">
    <text evidence="1 16">Belongs to the DNA polymerase type-A family.</text>
</comment>
<dbReference type="InterPro" id="IPR008918">
    <property type="entry name" value="HhH2"/>
</dbReference>
<evidence type="ECO:0000256" key="16">
    <source>
        <dbReference type="RuleBase" id="RU004460"/>
    </source>
</evidence>
<keyword evidence="11 16" id="KW-0239">DNA-directed DNA polymerase</keyword>
<dbReference type="InterPro" id="IPR001098">
    <property type="entry name" value="DNA-dir_DNA_pol_A_palm_dom"/>
</dbReference>
<evidence type="ECO:0000256" key="15">
    <source>
        <dbReference type="NCBIfam" id="TIGR00593"/>
    </source>
</evidence>
<dbReference type="FunFam" id="1.10.150.20:FF:000003">
    <property type="entry name" value="DNA polymerase I"/>
    <property type="match status" value="1"/>
</dbReference>
<evidence type="ECO:0000256" key="2">
    <source>
        <dbReference type="ARBA" id="ARBA00012417"/>
    </source>
</evidence>
<evidence type="ECO:0000256" key="1">
    <source>
        <dbReference type="ARBA" id="ARBA00007705"/>
    </source>
</evidence>
<dbReference type="InterPro" id="IPR002421">
    <property type="entry name" value="5-3_exonuclease"/>
</dbReference>
<evidence type="ECO:0000259" key="19">
    <source>
        <dbReference type="SMART" id="SM00482"/>
    </source>
</evidence>
<evidence type="ECO:0000256" key="7">
    <source>
        <dbReference type="ARBA" id="ARBA00022722"/>
    </source>
</evidence>
<dbReference type="SUPFAM" id="SSF47807">
    <property type="entry name" value="5' to 3' exonuclease, C-terminal subdomain"/>
    <property type="match status" value="1"/>
</dbReference>
<reference evidence="20 21" key="1">
    <citation type="submission" date="2020-03" db="EMBL/GenBank/DDBJ databases">
        <title>Metabolic flexibility allows generalist bacteria to become dominant in a frequently disturbed ecosystem.</title>
        <authorList>
            <person name="Chen Y.-J."/>
            <person name="Leung P.M."/>
            <person name="Bay S.K."/>
            <person name="Hugenholtz P."/>
            <person name="Kessler A.J."/>
            <person name="Shelley G."/>
            <person name="Waite D.W."/>
            <person name="Cook P.L."/>
            <person name="Greening C."/>
        </authorList>
    </citation>
    <scope>NUCLEOTIDE SEQUENCE [LARGE SCALE GENOMIC DNA]</scope>
    <source>
        <strain evidence="20">SS_bin_28</strain>
    </source>
</reference>
<dbReference type="Gene3D" id="1.20.1060.10">
    <property type="entry name" value="Taq DNA Polymerase, Chain T, domain 4"/>
    <property type="match status" value="1"/>
</dbReference>
<dbReference type="InterPro" id="IPR054690">
    <property type="entry name" value="DNA_polI_exonuclease"/>
</dbReference>
<evidence type="ECO:0000256" key="9">
    <source>
        <dbReference type="ARBA" id="ARBA00022801"/>
    </source>
</evidence>
<organism evidence="20 21">
    <name type="scientific">Eiseniibacteriota bacterium</name>
    <dbReference type="NCBI Taxonomy" id="2212470"/>
    <lineage>
        <taxon>Bacteria</taxon>
        <taxon>Candidatus Eiseniibacteriota</taxon>
    </lineage>
</organism>
<dbReference type="Gene3D" id="3.40.50.1010">
    <property type="entry name" value="5'-nuclease"/>
    <property type="match status" value="1"/>
</dbReference>
<dbReference type="AlphaFoldDB" id="A0A7Y2EAP7"/>
<evidence type="ECO:0000256" key="8">
    <source>
        <dbReference type="ARBA" id="ARBA00022763"/>
    </source>
</evidence>
<dbReference type="Pfam" id="PF01367">
    <property type="entry name" value="5_3_exonuc"/>
    <property type="match status" value="1"/>
</dbReference>
<gene>
    <name evidence="16 20" type="primary">polA</name>
    <name evidence="20" type="ORF">HKN21_16365</name>
</gene>
<evidence type="ECO:0000256" key="3">
    <source>
        <dbReference type="ARBA" id="ARBA00020311"/>
    </source>
</evidence>
<dbReference type="Gene3D" id="3.30.420.10">
    <property type="entry name" value="Ribonuclease H-like superfamily/Ribonuclease H"/>
    <property type="match status" value="1"/>
</dbReference>
<feature type="domain" description="5'-3' exonuclease" evidence="18">
    <location>
        <begin position="3"/>
        <end position="268"/>
    </location>
</feature>
<dbReference type="SMART" id="SM00475">
    <property type="entry name" value="53EXOc"/>
    <property type="match status" value="1"/>
</dbReference>
<protein>
    <recommendedName>
        <fullName evidence="3 15">DNA polymerase I</fullName>
        <ecNumber evidence="2 15">2.7.7.7</ecNumber>
    </recommendedName>
</protein>
<dbReference type="EC" id="2.7.7.7" evidence="2 15"/>
<feature type="domain" description="3'-5' exonuclease" evidence="17">
    <location>
        <begin position="311"/>
        <end position="495"/>
    </location>
</feature>
<keyword evidence="5 16" id="KW-0548">Nucleotidyltransferase</keyword>
<dbReference type="NCBIfam" id="NF004397">
    <property type="entry name" value="PRK05755.1"/>
    <property type="match status" value="1"/>
</dbReference>
<feature type="domain" description="DNA-directed DNA polymerase family A palm" evidence="19">
    <location>
        <begin position="662"/>
        <end position="869"/>
    </location>
</feature>
<evidence type="ECO:0000256" key="4">
    <source>
        <dbReference type="ARBA" id="ARBA00022679"/>
    </source>
</evidence>
<dbReference type="FunFam" id="1.10.150.20:FF:000002">
    <property type="entry name" value="DNA polymerase I"/>
    <property type="match status" value="1"/>
</dbReference>
<dbReference type="Proteomes" id="UP000547674">
    <property type="component" value="Unassembled WGS sequence"/>
</dbReference>
<dbReference type="PRINTS" id="PR00868">
    <property type="entry name" value="DNAPOLI"/>
</dbReference>
<dbReference type="SMART" id="SM00482">
    <property type="entry name" value="POLAc"/>
    <property type="match status" value="1"/>
</dbReference>
<dbReference type="PROSITE" id="PS00447">
    <property type="entry name" value="DNA_POLYMERASE_A"/>
    <property type="match status" value="1"/>
</dbReference>
<evidence type="ECO:0000256" key="5">
    <source>
        <dbReference type="ARBA" id="ARBA00022695"/>
    </source>
</evidence>
<dbReference type="GO" id="GO:0008408">
    <property type="term" value="F:3'-5' exonuclease activity"/>
    <property type="evidence" value="ECO:0007669"/>
    <property type="project" value="InterPro"/>
</dbReference>
<evidence type="ECO:0000256" key="11">
    <source>
        <dbReference type="ARBA" id="ARBA00022932"/>
    </source>
</evidence>
<sequence length="905" mass="99398">MASSLYLLDGSALVYRSYYALQRNPLVNSKGEPTSAVFGFAMSLLTLLRQKKPDYLAVVFDAPGGTFRDEIYDQYKANRSAMPDDLRMQLPWVRELVKSWPCAWIEVPGVEADDVIGSYAHQLASDELEVVMVTGDKDFYQLLNPHVSMLNPGRGGPSAIPQKLLGPDDVEAKFAVTGADQVIDVLALMGDSSDNIPGVPGIGPKTAGKLISEHGSLENLYENLEAVKSDRMREKLVTHRDDAFQAKDLVTIRVNLDLPVGLKEMKTKSPGGDALAAFLKRMEFRNLLGELFPAGSPATSTDEATEGAESAQVFPDLKRLQEFLSELEKNPRPLALVVETESGHPDSGSVVGLALAADKDNAYYINVDHDAGNPLPVELVSRFLGPLLANKNIPKVIHDSKAARLCLERLGMPMENLAFDTMIASYVLNPERSHRLQSLGENLLGRAVQGTESLLGKGAKRLDPRSVSADEFGPRIAELASVTLALFQHFTEELKKSEMVSLFETVEMPLAWVLGDMERTGVKIDEGFLAAMSKRLEKRLGELEAEAHSLADSEFNVNSPMQLAEILFDRLGLPTGKKTKTGFSTDSEVLEKLRPHHDLPGVVLEYRQVSKLKSTYVDTLPAMIDLDTERVHAHFNQTVAATGRLSSSDPNLQNIPIRTPLGKEVRKAFIPGYRDWDLVSADYSQIELRIMAHLSQDPSFLEAFRGKKDIHRETAAKIFGVAPKKVTDEQRGQAKTVNFGILYGQGAFGLARTLGISNQEAAEFLKGYKLQYEGVMGYLESTLEEARSQGYVTTLLGRRRYLPNLNAGGGPARAAAERLAINTPIQGSAADLIKVAMVKLAQSLKAKKFEANLLLQVHDELLLECPRSESKELGELVRTEMEQAMELDVPTVVNIGIGANWAEIH</sequence>
<dbReference type="NCBIfam" id="TIGR00593">
    <property type="entry name" value="pola"/>
    <property type="match status" value="1"/>
</dbReference>
<dbReference type="GO" id="GO:0008409">
    <property type="term" value="F:5'-3' exonuclease activity"/>
    <property type="evidence" value="ECO:0007669"/>
    <property type="project" value="InterPro"/>
</dbReference>
<dbReference type="GO" id="GO:0003887">
    <property type="term" value="F:DNA-directed DNA polymerase activity"/>
    <property type="evidence" value="ECO:0007669"/>
    <property type="project" value="UniProtKB-UniRule"/>
</dbReference>
<dbReference type="Pfam" id="PF02739">
    <property type="entry name" value="5_3_exonuc_N"/>
    <property type="match status" value="1"/>
</dbReference>
<proteinExistence type="inferred from homology"/>
<evidence type="ECO:0000256" key="12">
    <source>
        <dbReference type="ARBA" id="ARBA00023125"/>
    </source>
</evidence>
<dbReference type="GO" id="GO:0006302">
    <property type="term" value="P:double-strand break repair"/>
    <property type="evidence" value="ECO:0007669"/>
    <property type="project" value="TreeGrafter"/>
</dbReference>
<keyword evidence="12 16" id="KW-0238">DNA-binding</keyword>
<dbReference type="InterPro" id="IPR002562">
    <property type="entry name" value="3'-5'_exonuclease_dom"/>
</dbReference>
<dbReference type="CDD" id="cd09898">
    <property type="entry name" value="H3TH_53EXO"/>
    <property type="match status" value="1"/>
</dbReference>